<name>A0A7M7M616_VARDE</name>
<proteinExistence type="inferred from homology"/>
<keyword evidence="11" id="KW-1185">Reference proteome</keyword>
<evidence type="ECO:0000256" key="2">
    <source>
        <dbReference type="ARBA" id="ARBA00022723"/>
    </source>
</evidence>
<feature type="region of interest" description="Disordered" evidence="8">
    <location>
        <begin position="314"/>
        <end position="340"/>
    </location>
</feature>
<dbReference type="GO" id="GO:0000492">
    <property type="term" value="P:box C/D snoRNP assembly"/>
    <property type="evidence" value="ECO:0007669"/>
    <property type="project" value="TreeGrafter"/>
</dbReference>
<keyword evidence="4" id="KW-0862">Zinc</keyword>
<organism evidence="10 11">
    <name type="scientific">Varroa destructor</name>
    <name type="common">Honeybee mite</name>
    <dbReference type="NCBI Taxonomy" id="109461"/>
    <lineage>
        <taxon>Eukaryota</taxon>
        <taxon>Metazoa</taxon>
        <taxon>Ecdysozoa</taxon>
        <taxon>Arthropoda</taxon>
        <taxon>Chelicerata</taxon>
        <taxon>Arachnida</taxon>
        <taxon>Acari</taxon>
        <taxon>Parasitiformes</taxon>
        <taxon>Mesostigmata</taxon>
        <taxon>Gamasina</taxon>
        <taxon>Dermanyssoidea</taxon>
        <taxon>Varroidae</taxon>
        <taxon>Varroa</taxon>
    </lineage>
</organism>
<evidence type="ECO:0000313" key="10">
    <source>
        <dbReference type="EnsemblMetazoa" id="XP_022652055"/>
    </source>
</evidence>
<dbReference type="RefSeq" id="XP_022652052.1">
    <property type="nucleotide sequence ID" value="XM_022796317.1"/>
</dbReference>
<dbReference type="GO" id="GO:0000463">
    <property type="term" value="P:maturation of LSU-rRNA from tricistronic rRNA transcript (SSU-rRNA, 5.8S rRNA, LSU-rRNA)"/>
    <property type="evidence" value="ECO:0007669"/>
    <property type="project" value="TreeGrafter"/>
</dbReference>
<evidence type="ECO:0000256" key="4">
    <source>
        <dbReference type="ARBA" id="ARBA00022833"/>
    </source>
</evidence>
<dbReference type="OMA" id="YWRVEWL"/>
<dbReference type="PANTHER" id="PTHR13483">
    <property type="entry name" value="BOX C_D SNORNA PROTEIN 1-RELATED"/>
    <property type="match status" value="1"/>
</dbReference>
<dbReference type="Gene3D" id="3.30.60.190">
    <property type="match status" value="1"/>
</dbReference>
<dbReference type="InParanoid" id="A0A7M7M616"/>
<feature type="domain" description="HIT-type" evidence="9">
    <location>
        <begin position="62"/>
        <end position="95"/>
    </location>
</feature>
<dbReference type="InterPro" id="IPR057721">
    <property type="entry name" value="BCD1_alpha/beta"/>
</dbReference>
<dbReference type="RefSeq" id="XP_022652054.1">
    <property type="nucleotide sequence ID" value="XM_022796319.1"/>
</dbReference>
<evidence type="ECO:0000313" key="11">
    <source>
        <dbReference type="Proteomes" id="UP000594260"/>
    </source>
</evidence>
<dbReference type="CDD" id="cd23023">
    <property type="entry name" value="zf-HIT_BCD1"/>
    <property type="match status" value="1"/>
</dbReference>
<evidence type="ECO:0000256" key="7">
    <source>
        <dbReference type="PROSITE-ProRule" id="PRU00453"/>
    </source>
</evidence>
<keyword evidence="2" id="KW-0479">Metal-binding</keyword>
<comment type="similarity">
    <text evidence="6">Belongs to the BCD1 family.</text>
</comment>
<dbReference type="EnsemblMetazoa" id="XM_022796318">
    <property type="protein sequence ID" value="XP_022652053"/>
    <property type="gene ID" value="LOC111246548"/>
</dbReference>
<protein>
    <recommendedName>
        <fullName evidence="9">HIT-type domain-containing protein</fullName>
    </recommendedName>
</protein>
<dbReference type="GO" id="GO:0008270">
    <property type="term" value="F:zinc ion binding"/>
    <property type="evidence" value="ECO:0007669"/>
    <property type="project" value="UniProtKB-UniRule"/>
</dbReference>
<evidence type="ECO:0000256" key="8">
    <source>
        <dbReference type="SAM" id="MobiDB-lite"/>
    </source>
</evidence>
<dbReference type="GeneID" id="111246548"/>
<dbReference type="GO" id="GO:0070761">
    <property type="term" value="C:pre-snoRNP complex"/>
    <property type="evidence" value="ECO:0007669"/>
    <property type="project" value="TreeGrafter"/>
</dbReference>
<dbReference type="Pfam" id="PF04438">
    <property type="entry name" value="zf-HIT"/>
    <property type="match status" value="1"/>
</dbReference>
<dbReference type="RefSeq" id="XP_022652053.1">
    <property type="nucleotide sequence ID" value="XM_022796318.1"/>
</dbReference>
<dbReference type="GO" id="GO:0048254">
    <property type="term" value="P:snoRNA localization"/>
    <property type="evidence" value="ECO:0007669"/>
    <property type="project" value="TreeGrafter"/>
</dbReference>
<keyword evidence="1" id="KW-0597">Phosphoprotein</keyword>
<dbReference type="FunCoup" id="A0A7M7M616">
    <property type="interactions" value="512"/>
</dbReference>
<dbReference type="EnsemblMetazoa" id="XM_022796320">
    <property type="protein sequence ID" value="XP_022652055"/>
    <property type="gene ID" value="LOC111246548"/>
</dbReference>
<comment type="function">
    <text evidence="5">Required for box C/D snoRNAs accumulation involved in snoRNA processing, snoRNA transport to the nucleolus and ribosome biogenesis.</text>
</comment>
<dbReference type="EnsemblMetazoa" id="XM_022796319">
    <property type="protein sequence ID" value="XP_022652054"/>
    <property type="gene ID" value="LOC111246548"/>
</dbReference>
<accession>A0A7M7M616</accession>
<dbReference type="InterPro" id="IPR051639">
    <property type="entry name" value="BCD1"/>
</dbReference>
<dbReference type="RefSeq" id="XP_022652055.1">
    <property type="nucleotide sequence ID" value="XM_022796320.1"/>
</dbReference>
<dbReference type="AlphaFoldDB" id="A0A7M7M616"/>
<sequence length="340" mass="38839">MANGIESTIPLQAVDIRSTSSDSLPPSFDENIAEDNVAKNSINSWNTQQFQINEIISRPKKCAVCHKTARYSCPRCSLRTCSLGCVKTHKKQTGCDGVRDRAGFIPMSRFTDLDLLSDYRFLEESARMVDSAVRNNIVKPHRRETLPTNLMNIQKFAWRRSKISLQFLPQMFKRRRLNRISIKKSHIHWTVELQVPQGQLIVLKHDIPSSTMVKEIVVQFLASLATHEQEKAAALLNASIGEICVLMKAVGRPANYERYFEFDLDLSLVENLRGKMLVEFPTLIIITTEHRGAFDIEETISTDQVEPTELPSFFREIDGSDNDENEQTEQSHNNNNNNTW</sequence>
<dbReference type="Proteomes" id="UP000594260">
    <property type="component" value="Unplaced"/>
</dbReference>
<reference evidence="10" key="1">
    <citation type="submission" date="2021-01" db="UniProtKB">
        <authorList>
            <consortium name="EnsemblMetazoa"/>
        </authorList>
    </citation>
    <scope>IDENTIFICATION</scope>
</reference>
<evidence type="ECO:0000256" key="6">
    <source>
        <dbReference type="ARBA" id="ARBA00049654"/>
    </source>
</evidence>
<keyword evidence="3 7" id="KW-0863">Zinc-finger</keyword>
<dbReference type="EnsemblMetazoa" id="XM_022796317">
    <property type="protein sequence ID" value="XP_022652052"/>
    <property type="gene ID" value="LOC111246548"/>
</dbReference>
<evidence type="ECO:0000259" key="9">
    <source>
        <dbReference type="PROSITE" id="PS51083"/>
    </source>
</evidence>
<dbReference type="InterPro" id="IPR007529">
    <property type="entry name" value="Znf_HIT"/>
</dbReference>
<dbReference type="PROSITE" id="PS51083">
    <property type="entry name" value="ZF_HIT"/>
    <property type="match status" value="1"/>
</dbReference>
<dbReference type="Pfam" id="PF25790">
    <property type="entry name" value="BCD1"/>
    <property type="match status" value="1"/>
</dbReference>
<dbReference type="GO" id="GO:0005634">
    <property type="term" value="C:nucleus"/>
    <property type="evidence" value="ECO:0007669"/>
    <property type="project" value="TreeGrafter"/>
</dbReference>
<evidence type="ECO:0000256" key="1">
    <source>
        <dbReference type="ARBA" id="ARBA00022553"/>
    </source>
</evidence>
<dbReference type="SUPFAM" id="SSF144232">
    <property type="entry name" value="HIT/MYND zinc finger-like"/>
    <property type="match status" value="1"/>
</dbReference>
<dbReference type="KEGG" id="vde:111246548"/>
<dbReference type="OrthoDB" id="272357at2759"/>
<evidence type="ECO:0000256" key="3">
    <source>
        <dbReference type="ARBA" id="ARBA00022771"/>
    </source>
</evidence>
<evidence type="ECO:0000256" key="5">
    <source>
        <dbReference type="ARBA" id="ARBA00049598"/>
    </source>
</evidence>
<dbReference type="PANTHER" id="PTHR13483:SF3">
    <property type="entry name" value="BOX C_D SNORNA PROTEIN 1"/>
    <property type="match status" value="1"/>
</dbReference>